<dbReference type="SUPFAM" id="SSF55594">
    <property type="entry name" value="HPr-like"/>
    <property type="match status" value="1"/>
</dbReference>
<proteinExistence type="inferred from homology"/>
<evidence type="ECO:0000256" key="4">
    <source>
        <dbReference type="ARBA" id="ARBA00020422"/>
    </source>
</evidence>
<gene>
    <name evidence="9" type="ORF">NDK43_00775</name>
</gene>
<dbReference type="PROSITE" id="PS00369">
    <property type="entry name" value="PTS_HPR_HIS"/>
    <property type="match status" value="1"/>
</dbReference>
<keyword evidence="6" id="KW-0762">Sugar transport</keyword>
<feature type="domain" description="HPr" evidence="8">
    <location>
        <begin position="1"/>
        <end position="88"/>
    </location>
</feature>
<reference evidence="9 10" key="1">
    <citation type="submission" date="2022-06" db="EMBL/GenBank/DDBJ databases">
        <authorList>
            <person name="Jeon C.O."/>
        </authorList>
    </citation>
    <scope>NUCLEOTIDE SEQUENCE [LARGE SCALE GENOMIC DNA]</scope>
    <source>
        <strain evidence="9 10">KCTC 13943</strain>
    </source>
</reference>
<evidence type="ECO:0000256" key="5">
    <source>
        <dbReference type="ARBA" id="ARBA00022490"/>
    </source>
</evidence>
<keyword evidence="6" id="KW-0813">Transport</keyword>
<dbReference type="PROSITE" id="PS00589">
    <property type="entry name" value="PTS_HPR_SER"/>
    <property type="match status" value="1"/>
</dbReference>
<dbReference type="InterPro" id="IPR050399">
    <property type="entry name" value="HPr"/>
</dbReference>
<organism evidence="9 10">
    <name type="scientific">Neobacillus pocheonensis</name>
    <dbReference type="NCBI Taxonomy" id="363869"/>
    <lineage>
        <taxon>Bacteria</taxon>
        <taxon>Bacillati</taxon>
        <taxon>Bacillota</taxon>
        <taxon>Bacilli</taxon>
        <taxon>Bacillales</taxon>
        <taxon>Bacillaceae</taxon>
        <taxon>Neobacillus</taxon>
    </lineage>
</organism>
<dbReference type="PANTHER" id="PTHR33705:SF2">
    <property type="entry name" value="PHOSPHOCARRIER PROTEIN NPR"/>
    <property type="match status" value="1"/>
</dbReference>
<dbReference type="NCBIfam" id="NF010352">
    <property type="entry name" value="PRK13780.1"/>
    <property type="match status" value="1"/>
</dbReference>
<dbReference type="InterPro" id="IPR001020">
    <property type="entry name" value="PTS_HPr_His_P_site"/>
</dbReference>
<dbReference type="Proteomes" id="UP001523262">
    <property type="component" value="Unassembled WGS sequence"/>
</dbReference>
<keyword evidence="5" id="KW-0963">Cytoplasm</keyword>
<dbReference type="PROSITE" id="PS51350">
    <property type="entry name" value="PTS_HPR_DOM"/>
    <property type="match status" value="1"/>
</dbReference>
<name>A0ABT0W4I0_9BACI</name>
<evidence type="ECO:0000313" key="9">
    <source>
        <dbReference type="EMBL" id="MCM2531238.1"/>
    </source>
</evidence>
<keyword evidence="7" id="KW-0598">Phosphotransferase system</keyword>
<evidence type="ECO:0000256" key="3">
    <source>
        <dbReference type="ARBA" id="ARBA00010736"/>
    </source>
</evidence>
<sequence>MAEKTFTVIDQAGIHARPATFLVSTASQFKSDVKLEYKEKQVNLKSIMGVMSLGIPSGAEIKILAEGEDGDEAVQKLEEVLKKEGLAN</sequence>
<dbReference type="Gene3D" id="3.30.1340.10">
    <property type="entry name" value="HPr-like"/>
    <property type="match status" value="1"/>
</dbReference>
<evidence type="ECO:0000259" key="8">
    <source>
        <dbReference type="PROSITE" id="PS51350"/>
    </source>
</evidence>
<keyword evidence="10" id="KW-1185">Reference proteome</keyword>
<evidence type="ECO:0000256" key="6">
    <source>
        <dbReference type="ARBA" id="ARBA00022597"/>
    </source>
</evidence>
<comment type="similarity">
    <text evidence="3">Belongs to the HPr family.</text>
</comment>
<comment type="function">
    <text evidence="1">General (non sugar-specific) component of the phosphoenolpyruvate-dependent sugar phosphotransferase system (sugar PTS). This major carbohydrate active-transport system catalyzes the phosphorylation of incoming sugar substrates concomitantly with their translocation across the cell membrane. The phosphoryl group from phosphoenolpyruvate (PEP) is transferred to the phosphoryl carrier protein HPr by enzyme I. Phospho-HPr then transfers it to the PTS EIIA domain.</text>
</comment>
<comment type="subcellular location">
    <subcellularLocation>
        <location evidence="2">Cytoplasm</location>
    </subcellularLocation>
</comment>
<comment type="caution">
    <text evidence="9">The sequence shown here is derived from an EMBL/GenBank/DDBJ whole genome shotgun (WGS) entry which is preliminary data.</text>
</comment>
<dbReference type="PRINTS" id="PR00107">
    <property type="entry name" value="PHOSPHOCPHPR"/>
</dbReference>
<evidence type="ECO:0000256" key="7">
    <source>
        <dbReference type="ARBA" id="ARBA00022683"/>
    </source>
</evidence>
<evidence type="ECO:0000313" key="10">
    <source>
        <dbReference type="Proteomes" id="UP001523262"/>
    </source>
</evidence>
<dbReference type="InterPro" id="IPR035895">
    <property type="entry name" value="HPr-like_sf"/>
</dbReference>
<dbReference type="InterPro" id="IPR000032">
    <property type="entry name" value="HPr-like"/>
</dbReference>
<dbReference type="InterPro" id="IPR002114">
    <property type="entry name" value="PTS_HPr_Ser_P_site"/>
</dbReference>
<accession>A0ABT0W4I0</accession>
<protein>
    <recommendedName>
        <fullName evidence="4">Phosphocarrier protein HPr</fullName>
    </recommendedName>
</protein>
<dbReference type="NCBIfam" id="TIGR01003">
    <property type="entry name" value="PTS_HPr_family"/>
    <property type="match status" value="1"/>
</dbReference>
<evidence type="ECO:0000256" key="1">
    <source>
        <dbReference type="ARBA" id="ARBA00003681"/>
    </source>
</evidence>
<dbReference type="PANTHER" id="PTHR33705">
    <property type="entry name" value="PHOSPHOCARRIER PROTEIN HPR"/>
    <property type="match status" value="1"/>
</dbReference>
<dbReference type="CDD" id="cd00367">
    <property type="entry name" value="PTS-HPr_like"/>
    <property type="match status" value="1"/>
</dbReference>
<evidence type="ECO:0000256" key="2">
    <source>
        <dbReference type="ARBA" id="ARBA00004496"/>
    </source>
</evidence>
<dbReference type="EMBL" id="JAMQCR010000001">
    <property type="protein sequence ID" value="MCM2531238.1"/>
    <property type="molecule type" value="Genomic_DNA"/>
</dbReference>
<dbReference type="Pfam" id="PF00381">
    <property type="entry name" value="PTS-HPr"/>
    <property type="match status" value="1"/>
</dbReference>